<accession>A0A0M2SPF7</accession>
<dbReference type="EC" id="3.1.-.-" evidence="14"/>
<evidence type="ECO:0000256" key="9">
    <source>
        <dbReference type="ARBA" id="ARBA00022840"/>
    </source>
</evidence>
<evidence type="ECO:0000313" key="16">
    <source>
        <dbReference type="EMBL" id="KKK36434.1"/>
    </source>
</evidence>
<comment type="function">
    <text evidence="14">The heterodimer acts as both an ATP-dependent DNA helicase and an ATP-dependent, dual-direction single-stranded exonuclease. Recognizes the chi site generating a DNA molecule suitable for the initiation of homologous recombination. The AddB subunit has 5' -&gt; 3' nuclease activity but not helicase activity.</text>
</comment>
<evidence type="ECO:0000256" key="1">
    <source>
        <dbReference type="ARBA" id="ARBA00022485"/>
    </source>
</evidence>
<dbReference type="PANTHER" id="PTHR30591:SF1">
    <property type="entry name" value="RECBCD ENZYME SUBUNIT RECC"/>
    <property type="match status" value="1"/>
</dbReference>
<dbReference type="InterPro" id="IPR038726">
    <property type="entry name" value="PDDEXK_AddAB-type"/>
</dbReference>
<dbReference type="InterPro" id="IPR011604">
    <property type="entry name" value="PDDEXK-like_dom_sf"/>
</dbReference>
<comment type="cofactor">
    <cofactor evidence="14">
        <name>[4Fe-4S] cluster</name>
        <dbReference type="ChEBI" id="CHEBI:49883"/>
    </cofactor>
    <text evidence="14">Binds 1 [4Fe-4S] cluster.</text>
</comment>
<evidence type="ECO:0000256" key="12">
    <source>
        <dbReference type="ARBA" id="ARBA00023125"/>
    </source>
</evidence>
<dbReference type="Gene3D" id="3.40.50.300">
    <property type="entry name" value="P-loop containing nucleotide triphosphate hydrolases"/>
    <property type="match status" value="3"/>
</dbReference>
<dbReference type="OrthoDB" id="9758506at2"/>
<keyword evidence="4 14" id="KW-0547">Nucleotide-binding</keyword>
<keyword evidence="2 14" id="KW-0540">Nuclease</keyword>
<dbReference type="PROSITE" id="PS51217">
    <property type="entry name" value="UVRD_HELICASE_CTER"/>
    <property type="match status" value="1"/>
</dbReference>
<keyword evidence="11 14" id="KW-0411">Iron-sulfur</keyword>
<sequence length="1161" mass="133099">MAVRFVLGRSGSGKTELCLKEIVGKLTEEPAGDPIVYLVPEQMSFLSEYRLSTTPGLGGMIRTQVYSFPRLAWRILQETGGFTRYHLTSVGVSMMIRKIIEDKKDELKIFQRTADKSGFIQQMEQMLIEFKRYAIKPEDLASGPGGETGDKALGEKLHDLEIIYRQFEDELFGKYIDSEDYFRLLAEKIPASQYLRDAEIYIDGFYTFTPLEYRIIEQLMNTARRVTIALPLDRAFKHNGPDELHLFRLTGETCRTLHEIVQANGIELEDEVTLSGQLRWQDESLKHLESAFESRPANPYQARASIHIAEAANRRAEVEGIARKIRSLARERGFRYRDMAILTRNGQDYRDILETVFTDYEIPYFIDRKSTMLSHPLIELVRSSLETVIGNWRYEPIFRAIKTDLFFPLGASIEKERERMDVLENYVLAYGIQGDKWTRKDPWVYRRIRGLEHSEQVQTDAEKEREELLNRLRGMITAPLQRMARRLKRADNGRKLCEAVYLFLEELNIPAKLEEWRLAAESKGRLVEAREHDQAWNAVIELLDEFVEMLGEEEVSKGQFMAILDAGFESLNFSLIPPAIDQVLVADLEKSRLADIKAAFVIGVNEGVLPAKLTEDGILGDDDREALQEGGLQLGATSRQKLLDENFLAYKAFTTPSELLYVSYPIANEEGKALIPSSYIKRMEDLFPYHIRHVFTADPSELSELEQLEYVSGENTALSYLASQLQLKKRNYPIYDLWWDVYDYYMGSTRWQETASKVLSSLFYENSPQKLSEKVSTELYGEEIQASVSRMELFNSCAFSHYVQHGLRLRDRQIFRLEAPDIGDLFHAALKYIAETVMRENLSWASLTRAQSEELAKEAVEKLAPRLQNEILLSSNRHHYIKQKLEKIISRASIVMSDHAKASGFSPVGLELGFGRQGTLPPLGFTLKNGTKMELMGRIDRVDKAEDNSGMYLRVLDYKSSEKELNLTEVYYGLALQMLTYLDIIITHSPLIAGKEADPAGVLYFHVHDPIVNASRMLSLDEIEEEIIKQFKMNGLLLADENVIRMMDRTLDSGSSSQIISAGFKKDGSMTKASKVASHEDFDHLRRFVRQKYIETGNEIVSGIVDIAPFKLKDRLPCTFCSFKSICQFDRTIETNEFRKLVPKSKEDILEAIRKEENLID</sequence>
<reference evidence="16 17" key="1">
    <citation type="submission" date="2015-04" db="EMBL/GenBank/DDBJ databases">
        <title>Taxonomic description and genome sequence of Bacillus campisalis sp. nov., a novel member of the genus Bacillus isolated from solar saltern.</title>
        <authorList>
            <person name="Mathan Kumar R."/>
            <person name="Kaur G."/>
            <person name="Kumar A."/>
            <person name="Singh N.K."/>
            <person name="Kaur N."/>
            <person name="Kumar N."/>
            <person name="Mayilraj S."/>
        </authorList>
    </citation>
    <scope>NUCLEOTIDE SEQUENCE [LARGE SCALE GENOMIC DNA]</scope>
    <source>
        <strain evidence="16 17">SA2-6</strain>
    </source>
</reference>
<keyword evidence="17" id="KW-1185">Reference proteome</keyword>
<dbReference type="Gene3D" id="6.10.140.1030">
    <property type="match status" value="1"/>
</dbReference>
<dbReference type="InterPro" id="IPR014017">
    <property type="entry name" value="DNA_helicase_UvrD-like_C"/>
</dbReference>
<feature type="domain" description="UvrD-like helicase C-terminal" evidence="15">
    <location>
        <begin position="275"/>
        <end position="593"/>
    </location>
</feature>
<dbReference type="EMBL" id="LAYY01000031">
    <property type="protein sequence ID" value="KKK36434.1"/>
    <property type="molecule type" value="Genomic_DNA"/>
</dbReference>
<dbReference type="PATRIC" id="fig|1408103.3.peg.4288"/>
<comment type="caution">
    <text evidence="16">The sequence shown here is derived from an EMBL/GenBank/DDBJ whole genome shotgun (WGS) entry which is preliminary data.</text>
</comment>
<dbReference type="AlphaFoldDB" id="A0A0M2SPF7"/>
<dbReference type="GO" id="GO:0051539">
    <property type="term" value="F:4 iron, 4 sulfur cluster binding"/>
    <property type="evidence" value="ECO:0007669"/>
    <property type="project" value="UniProtKB-KW"/>
</dbReference>
<dbReference type="PANTHER" id="PTHR30591">
    <property type="entry name" value="RECBCD ENZYME SUBUNIT RECC"/>
    <property type="match status" value="1"/>
</dbReference>
<keyword evidence="12 14" id="KW-0238">DNA-binding</keyword>
<evidence type="ECO:0000256" key="11">
    <source>
        <dbReference type="ARBA" id="ARBA00023014"/>
    </source>
</evidence>
<dbReference type="Pfam" id="PF21445">
    <property type="entry name" value="ADDB_N"/>
    <property type="match status" value="1"/>
</dbReference>
<proteinExistence type="inferred from homology"/>
<evidence type="ECO:0000256" key="6">
    <source>
        <dbReference type="ARBA" id="ARBA00022801"/>
    </source>
</evidence>
<dbReference type="GO" id="GO:0000724">
    <property type="term" value="P:double-strand break repair via homologous recombination"/>
    <property type="evidence" value="ECO:0007669"/>
    <property type="project" value="UniProtKB-UniRule"/>
</dbReference>
<feature type="binding site" evidence="14">
    <location>
        <position position="1121"/>
    </location>
    <ligand>
        <name>[4Fe-4S] cluster</name>
        <dbReference type="ChEBI" id="CHEBI:49883"/>
    </ligand>
</feature>
<keyword evidence="7 14" id="KW-0347">Helicase</keyword>
<dbReference type="Pfam" id="PF12705">
    <property type="entry name" value="PDDEXK_1"/>
    <property type="match status" value="1"/>
</dbReference>
<keyword evidence="6 14" id="KW-0378">Hydrolase</keyword>
<keyword evidence="13 14" id="KW-0234">DNA repair</keyword>
<comment type="cofactor">
    <cofactor evidence="14">
        <name>Mg(2+)</name>
        <dbReference type="ChEBI" id="CHEBI:18420"/>
    </cofactor>
</comment>
<dbReference type="InterPro" id="IPR049035">
    <property type="entry name" value="ADDB_N"/>
</dbReference>
<dbReference type="GO" id="GO:0005524">
    <property type="term" value="F:ATP binding"/>
    <property type="evidence" value="ECO:0007669"/>
    <property type="project" value="UniProtKB-UniRule"/>
</dbReference>
<comment type="similarity">
    <text evidence="14">Belongs to the helicase family. AddB/RexB type 1 subfamily.</text>
</comment>
<evidence type="ECO:0000259" key="15">
    <source>
        <dbReference type="PROSITE" id="PS51217"/>
    </source>
</evidence>
<dbReference type="GO" id="GO:0003690">
    <property type="term" value="F:double-stranded DNA binding"/>
    <property type="evidence" value="ECO:0007669"/>
    <property type="project" value="UniProtKB-UniRule"/>
</dbReference>
<feature type="binding site" evidence="14">
    <location>
        <position position="1118"/>
    </location>
    <ligand>
        <name>[4Fe-4S] cluster</name>
        <dbReference type="ChEBI" id="CHEBI:49883"/>
    </ligand>
</feature>
<name>A0A0M2SPF7_9BACI</name>
<keyword evidence="5 14" id="KW-0227">DNA damage</keyword>
<keyword evidence="8 14" id="KW-0269">Exonuclease</keyword>
<gene>
    <name evidence="14" type="primary">addB</name>
    <name evidence="16" type="ORF">WQ57_19360</name>
</gene>
<comment type="subunit">
    <text evidence="14">Heterodimer of AddA and AddB.</text>
</comment>
<evidence type="ECO:0000256" key="4">
    <source>
        <dbReference type="ARBA" id="ARBA00022741"/>
    </source>
</evidence>
<keyword evidence="9 14" id="KW-0067">ATP-binding</keyword>
<feature type="binding site" evidence="14">
    <location>
        <position position="797"/>
    </location>
    <ligand>
        <name>[4Fe-4S] cluster</name>
        <dbReference type="ChEBI" id="CHEBI:49883"/>
    </ligand>
</feature>
<dbReference type="Proteomes" id="UP000034166">
    <property type="component" value="Unassembled WGS sequence"/>
</dbReference>
<evidence type="ECO:0000256" key="13">
    <source>
        <dbReference type="ARBA" id="ARBA00023204"/>
    </source>
</evidence>
<dbReference type="HAMAP" id="MF_01452">
    <property type="entry name" value="AddB_type1"/>
    <property type="match status" value="1"/>
</dbReference>
<evidence type="ECO:0000256" key="14">
    <source>
        <dbReference type="HAMAP-Rule" id="MF_01452"/>
    </source>
</evidence>
<evidence type="ECO:0000313" key="17">
    <source>
        <dbReference type="Proteomes" id="UP000034166"/>
    </source>
</evidence>
<protein>
    <recommendedName>
        <fullName evidence="14">ATP-dependent helicase/deoxyribonuclease subunit B</fullName>
        <ecNumber evidence="14">3.1.-.-</ecNumber>
    </recommendedName>
    <alternativeName>
        <fullName evidence="14">ATP-dependent helicase/nuclease subunit AddB</fullName>
    </alternativeName>
</protein>
<evidence type="ECO:0000256" key="8">
    <source>
        <dbReference type="ARBA" id="ARBA00022839"/>
    </source>
</evidence>
<dbReference type="SUPFAM" id="SSF52540">
    <property type="entry name" value="P-loop containing nucleoside triphosphate hydrolases"/>
    <property type="match status" value="1"/>
</dbReference>
<feature type="binding site" evidence="14">
    <location>
        <position position="1127"/>
    </location>
    <ligand>
        <name>[4Fe-4S] cluster</name>
        <dbReference type="ChEBI" id="CHEBI:49883"/>
    </ligand>
</feature>
<keyword evidence="1 14" id="KW-0004">4Fe-4S</keyword>
<dbReference type="GO" id="GO:0004386">
    <property type="term" value="F:helicase activity"/>
    <property type="evidence" value="ECO:0007669"/>
    <property type="project" value="UniProtKB-KW"/>
</dbReference>
<evidence type="ECO:0000256" key="3">
    <source>
        <dbReference type="ARBA" id="ARBA00022723"/>
    </source>
</evidence>
<organism evidence="16 17">
    <name type="scientific">Mesobacillus campisalis</name>
    <dbReference type="NCBI Taxonomy" id="1408103"/>
    <lineage>
        <taxon>Bacteria</taxon>
        <taxon>Bacillati</taxon>
        <taxon>Bacillota</taxon>
        <taxon>Bacilli</taxon>
        <taxon>Bacillales</taxon>
        <taxon>Bacillaceae</taxon>
        <taxon>Mesobacillus</taxon>
    </lineage>
</organism>
<dbReference type="NCBIfam" id="TIGR02773">
    <property type="entry name" value="addB_Gpos"/>
    <property type="match status" value="1"/>
</dbReference>
<comment type="miscellaneous">
    <text evidence="14">Despite having conserved helicase domains, this subunit does not have helicase activity.</text>
</comment>
<keyword evidence="3 14" id="KW-0479">Metal-binding</keyword>
<evidence type="ECO:0000256" key="10">
    <source>
        <dbReference type="ARBA" id="ARBA00023004"/>
    </source>
</evidence>
<dbReference type="GO" id="GO:0008409">
    <property type="term" value="F:5'-3' exonuclease activity"/>
    <property type="evidence" value="ECO:0007669"/>
    <property type="project" value="UniProtKB-UniRule"/>
</dbReference>
<dbReference type="GO" id="GO:0046872">
    <property type="term" value="F:metal ion binding"/>
    <property type="evidence" value="ECO:0007669"/>
    <property type="project" value="UniProtKB-KW"/>
</dbReference>
<dbReference type="RefSeq" id="WP_046525419.1">
    <property type="nucleotide sequence ID" value="NZ_LAYY01000031.1"/>
</dbReference>
<keyword evidence="10 14" id="KW-0408">Iron</keyword>
<dbReference type="InterPro" id="IPR014140">
    <property type="entry name" value="DNA_helicase_suAddB"/>
</dbReference>
<evidence type="ECO:0000256" key="5">
    <source>
        <dbReference type="ARBA" id="ARBA00022763"/>
    </source>
</evidence>
<dbReference type="FunFam" id="3.90.320.10:FF:000006">
    <property type="entry name" value="ATP-dependent helicase/deoxyribonuclease subunit B"/>
    <property type="match status" value="1"/>
</dbReference>
<evidence type="ECO:0000256" key="2">
    <source>
        <dbReference type="ARBA" id="ARBA00022722"/>
    </source>
</evidence>
<dbReference type="InterPro" id="IPR027417">
    <property type="entry name" value="P-loop_NTPase"/>
</dbReference>
<evidence type="ECO:0000256" key="7">
    <source>
        <dbReference type="ARBA" id="ARBA00022806"/>
    </source>
</evidence>
<dbReference type="Gene3D" id="3.90.320.10">
    <property type="match status" value="1"/>
</dbReference>